<dbReference type="SUPFAM" id="SSF56784">
    <property type="entry name" value="HAD-like"/>
    <property type="match status" value="1"/>
</dbReference>
<dbReference type="EMBL" id="JAYKXN010000004">
    <property type="protein sequence ID" value="KAK7295607.1"/>
    <property type="molecule type" value="Genomic_DNA"/>
</dbReference>
<evidence type="ECO:0000313" key="3">
    <source>
        <dbReference type="Proteomes" id="UP001359559"/>
    </source>
</evidence>
<dbReference type="Proteomes" id="UP001359559">
    <property type="component" value="Unassembled WGS sequence"/>
</dbReference>
<protein>
    <submittedName>
        <fullName evidence="2">Uncharacterized protein</fullName>
    </submittedName>
</protein>
<dbReference type="Gene3D" id="3.40.50.1000">
    <property type="entry name" value="HAD superfamily/HAD-like"/>
    <property type="match status" value="1"/>
</dbReference>
<reference evidence="2 3" key="1">
    <citation type="submission" date="2024-01" db="EMBL/GenBank/DDBJ databases">
        <title>The genomes of 5 underutilized Papilionoideae crops provide insights into root nodulation and disease resistance.</title>
        <authorList>
            <person name="Yuan L."/>
        </authorList>
    </citation>
    <scope>NUCLEOTIDE SEQUENCE [LARGE SCALE GENOMIC DNA]</scope>
    <source>
        <strain evidence="2">LY-2023</strain>
        <tissue evidence="2">Leaf</tissue>
    </source>
</reference>
<evidence type="ECO:0000256" key="1">
    <source>
        <dbReference type="ARBA" id="ARBA00022723"/>
    </source>
</evidence>
<sequence length="97" mass="10627">MKIRSIMVTGNNWGTASSIAREVGIGSVIIAEAKPELKAKKVKDLQLKLLHRNILQETKVSFATMNCRGCYGCVLCQCCLLFSVVEILQETMEAGPP</sequence>
<keyword evidence="3" id="KW-1185">Reference proteome</keyword>
<proteinExistence type="predicted"/>
<name>A0AAN9PFX2_CLITE</name>
<dbReference type="InterPro" id="IPR023214">
    <property type="entry name" value="HAD_sf"/>
</dbReference>
<dbReference type="PANTHER" id="PTHR46594:SF4">
    <property type="entry name" value="P-TYPE CATION-TRANSPORTING ATPASE"/>
    <property type="match status" value="1"/>
</dbReference>
<gene>
    <name evidence="2" type="ORF">RJT34_18518</name>
</gene>
<comment type="caution">
    <text evidence="2">The sequence shown here is derived from an EMBL/GenBank/DDBJ whole genome shotgun (WGS) entry which is preliminary data.</text>
</comment>
<dbReference type="InterPro" id="IPR036412">
    <property type="entry name" value="HAD-like_sf"/>
</dbReference>
<dbReference type="PANTHER" id="PTHR46594">
    <property type="entry name" value="P-TYPE CATION-TRANSPORTING ATPASE"/>
    <property type="match status" value="1"/>
</dbReference>
<accession>A0AAN9PFX2</accession>
<keyword evidence="1" id="KW-0479">Metal-binding</keyword>
<dbReference type="GO" id="GO:0046872">
    <property type="term" value="F:metal ion binding"/>
    <property type="evidence" value="ECO:0007669"/>
    <property type="project" value="UniProtKB-KW"/>
</dbReference>
<organism evidence="2 3">
    <name type="scientific">Clitoria ternatea</name>
    <name type="common">Butterfly pea</name>
    <dbReference type="NCBI Taxonomy" id="43366"/>
    <lineage>
        <taxon>Eukaryota</taxon>
        <taxon>Viridiplantae</taxon>
        <taxon>Streptophyta</taxon>
        <taxon>Embryophyta</taxon>
        <taxon>Tracheophyta</taxon>
        <taxon>Spermatophyta</taxon>
        <taxon>Magnoliopsida</taxon>
        <taxon>eudicotyledons</taxon>
        <taxon>Gunneridae</taxon>
        <taxon>Pentapetalae</taxon>
        <taxon>rosids</taxon>
        <taxon>fabids</taxon>
        <taxon>Fabales</taxon>
        <taxon>Fabaceae</taxon>
        <taxon>Papilionoideae</taxon>
        <taxon>50 kb inversion clade</taxon>
        <taxon>NPAAA clade</taxon>
        <taxon>indigoferoid/millettioid clade</taxon>
        <taxon>Phaseoleae</taxon>
        <taxon>Clitoria</taxon>
    </lineage>
</organism>
<dbReference type="AlphaFoldDB" id="A0AAN9PFX2"/>
<evidence type="ECO:0000313" key="2">
    <source>
        <dbReference type="EMBL" id="KAK7295607.1"/>
    </source>
</evidence>